<dbReference type="PROSITE" id="PS50404">
    <property type="entry name" value="GST_NTER"/>
    <property type="match status" value="1"/>
</dbReference>
<evidence type="ECO:0000313" key="3">
    <source>
        <dbReference type="EMBL" id="PZM08608.1"/>
    </source>
</evidence>
<proteinExistence type="predicted"/>
<sequence>MSSAIDLYYWPTPNGRKITIMLEELGTPYEVKYINIKKGEQFNPAFLSIAPNGKIPAIVDHDGPGAEPISIFESGAILQYLGRKFQRFYASNERQRATVDQWLFWQMANLGPMAGQANHFRNYSEQRIDYAIQRYTDEVRRLYRVMDQRLAREQFLAVDYSIADMASFGWIGQHANAGLQLDEFSNVRRWFEAIDARPAVRRAIEVGREERKRQRRLAREERRITVPLATR</sequence>
<evidence type="ECO:0000313" key="4">
    <source>
        <dbReference type="Proteomes" id="UP000248925"/>
    </source>
</evidence>
<evidence type="ECO:0000259" key="2">
    <source>
        <dbReference type="PROSITE" id="PS50405"/>
    </source>
</evidence>
<reference evidence="3 4" key="1">
    <citation type="journal article" date="2018" name="Sci. Rep.">
        <title>Rhizobium tumorigenes sp. nov., a novel plant tumorigenic bacterium isolated from cane gall tumors on thornless blackberry.</title>
        <authorList>
            <person name="Kuzmanovi N."/>
            <person name="Smalla K."/>
            <person name="Gronow S."/>
            <person name="PuBawska J."/>
        </authorList>
    </citation>
    <scope>NUCLEOTIDE SEQUENCE [LARGE SCALE GENOMIC DNA]</scope>
    <source>
        <strain evidence="3 4">CCBAU 85046</strain>
    </source>
</reference>
<name>A0A2W4CBA4_9HYPH</name>
<dbReference type="GO" id="GO:0016740">
    <property type="term" value="F:transferase activity"/>
    <property type="evidence" value="ECO:0007669"/>
    <property type="project" value="UniProtKB-KW"/>
</dbReference>
<dbReference type="PANTHER" id="PTHR44051:SF19">
    <property type="entry name" value="DISULFIDE-BOND OXIDOREDUCTASE YFCG"/>
    <property type="match status" value="1"/>
</dbReference>
<accession>A0A2W4CBA4</accession>
<dbReference type="SFLD" id="SFLDG00358">
    <property type="entry name" value="Main_(cytGST)"/>
    <property type="match status" value="1"/>
</dbReference>
<dbReference type="SUPFAM" id="SSF52833">
    <property type="entry name" value="Thioredoxin-like"/>
    <property type="match status" value="1"/>
</dbReference>
<dbReference type="Pfam" id="PF00043">
    <property type="entry name" value="GST_C"/>
    <property type="match status" value="1"/>
</dbReference>
<dbReference type="InterPro" id="IPR040079">
    <property type="entry name" value="Glutathione_S-Trfase"/>
</dbReference>
<dbReference type="Proteomes" id="UP000248925">
    <property type="component" value="Unassembled WGS sequence"/>
</dbReference>
<dbReference type="SFLD" id="SFLDG01151">
    <property type="entry name" value="Main.2:_Nu-like"/>
    <property type="match status" value="1"/>
</dbReference>
<dbReference type="Gene3D" id="1.20.1050.10">
    <property type="match status" value="1"/>
</dbReference>
<dbReference type="Gene3D" id="3.40.30.10">
    <property type="entry name" value="Glutaredoxin"/>
    <property type="match status" value="1"/>
</dbReference>
<dbReference type="AlphaFoldDB" id="A0A2W4CBA4"/>
<dbReference type="Pfam" id="PF13409">
    <property type="entry name" value="GST_N_2"/>
    <property type="match status" value="1"/>
</dbReference>
<dbReference type="RefSeq" id="WP_111163588.1">
    <property type="nucleotide sequence ID" value="NZ_PCDP01000068.1"/>
</dbReference>
<dbReference type="SUPFAM" id="SSF47616">
    <property type="entry name" value="GST C-terminal domain-like"/>
    <property type="match status" value="1"/>
</dbReference>
<dbReference type="InterPro" id="IPR036249">
    <property type="entry name" value="Thioredoxin-like_sf"/>
</dbReference>
<dbReference type="OrthoDB" id="9803562at2"/>
<feature type="domain" description="GST C-terminal" evidence="2">
    <location>
        <begin position="92"/>
        <end position="218"/>
    </location>
</feature>
<dbReference type="InterPro" id="IPR004046">
    <property type="entry name" value="GST_C"/>
</dbReference>
<dbReference type="EMBL" id="PCDP01000068">
    <property type="protein sequence ID" value="PZM08608.1"/>
    <property type="molecule type" value="Genomic_DNA"/>
</dbReference>
<gene>
    <name evidence="3" type="ORF">CPY51_28420</name>
</gene>
<feature type="domain" description="GST N-terminal" evidence="1">
    <location>
        <begin position="2"/>
        <end position="89"/>
    </location>
</feature>
<comment type="caution">
    <text evidence="3">The sequence shown here is derived from an EMBL/GenBank/DDBJ whole genome shotgun (WGS) entry which is preliminary data.</text>
</comment>
<dbReference type="CDD" id="cd03048">
    <property type="entry name" value="GST_N_Ure2p_like"/>
    <property type="match status" value="1"/>
</dbReference>
<protein>
    <submittedName>
        <fullName evidence="3">Glutathione S-transferase</fullName>
    </submittedName>
</protein>
<dbReference type="PANTHER" id="PTHR44051">
    <property type="entry name" value="GLUTATHIONE S-TRANSFERASE-RELATED"/>
    <property type="match status" value="1"/>
</dbReference>
<keyword evidence="3" id="KW-0808">Transferase</keyword>
<dbReference type="InterPro" id="IPR004045">
    <property type="entry name" value="Glutathione_S-Trfase_N"/>
</dbReference>
<dbReference type="SFLD" id="SFLDS00019">
    <property type="entry name" value="Glutathione_Transferase_(cytos"/>
    <property type="match status" value="1"/>
</dbReference>
<organism evidence="3 4">
    <name type="scientific">Rhizobium tubonense</name>
    <dbReference type="NCBI Taxonomy" id="484088"/>
    <lineage>
        <taxon>Bacteria</taxon>
        <taxon>Pseudomonadati</taxon>
        <taxon>Pseudomonadota</taxon>
        <taxon>Alphaproteobacteria</taxon>
        <taxon>Hyphomicrobiales</taxon>
        <taxon>Rhizobiaceae</taxon>
        <taxon>Rhizobium/Agrobacterium group</taxon>
        <taxon>Rhizobium</taxon>
    </lineage>
</organism>
<dbReference type="PROSITE" id="PS50405">
    <property type="entry name" value="GST_CTER"/>
    <property type="match status" value="1"/>
</dbReference>
<dbReference type="InterPro" id="IPR036282">
    <property type="entry name" value="Glutathione-S-Trfase_C_sf"/>
</dbReference>
<dbReference type="InterPro" id="IPR010987">
    <property type="entry name" value="Glutathione-S-Trfase_C-like"/>
</dbReference>
<evidence type="ECO:0000259" key="1">
    <source>
        <dbReference type="PROSITE" id="PS50404"/>
    </source>
</evidence>
<keyword evidence="4" id="KW-1185">Reference proteome</keyword>